<keyword evidence="10" id="KW-0175">Coiled coil</keyword>
<dbReference type="STRING" id="224999.GCA_001485475_00321"/>
<comment type="similarity">
    <text evidence="8">Belongs to the methyl-accepting chemotaxis (MCP) protein family.</text>
</comment>
<evidence type="ECO:0000256" key="7">
    <source>
        <dbReference type="ARBA" id="ARBA00023224"/>
    </source>
</evidence>
<dbReference type="OrthoDB" id="13222at2"/>
<reference evidence="14" key="1">
    <citation type="journal article" date="2016" name="Genome Announc.">
        <title>Draft Genome Sequence of the Syntrophic Lactate-Degrading Bacterium Tepidanaerobacter syntrophicus JLT.</title>
        <authorList>
            <person name="Matsuura N."/>
            <person name="Ohashi A."/>
            <person name="Tourlousse D.M."/>
            <person name="Sekiguchi Y."/>
        </authorList>
    </citation>
    <scope>NUCLEOTIDE SEQUENCE [LARGE SCALE GENOMIC DNA]</scope>
    <source>
        <strain evidence="14">JL</strain>
    </source>
</reference>
<dbReference type="GO" id="GO:0006935">
    <property type="term" value="P:chemotaxis"/>
    <property type="evidence" value="ECO:0007669"/>
    <property type="project" value="UniProtKB-KW"/>
</dbReference>
<evidence type="ECO:0000256" key="4">
    <source>
        <dbReference type="ARBA" id="ARBA00022692"/>
    </source>
</evidence>
<dbReference type="Gene3D" id="1.10.287.950">
    <property type="entry name" value="Methyl-accepting chemotaxis protein"/>
    <property type="match status" value="1"/>
</dbReference>
<dbReference type="AlphaFoldDB" id="A0A0U9HJ84"/>
<dbReference type="SMART" id="SM00304">
    <property type="entry name" value="HAMP"/>
    <property type="match status" value="1"/>
</dbReference>
<proteinExistence type="inferred from homology"/>
<protein>
    <submittedName>
        <fullName evidence="14">Methyl-accepting chemotaxis protein</fullName>
    </submittedName>
</protein>
<dbReference type="SUPFAM" id="SSF58104">
    <property type="entry name" value="Methyl-accepting chemotaxis protein (MCP) signaling domain"/>
    <property type="match status" value="1"/>
</dbReference>
<name>A0A0U9HJ84_9FIRM</name>
<evidence type="ECO:0000256" key="8">
    <source>
        <dbReference type="ARBA" id="ARBA00029447"/>
    </source>
</evidence>
<dbReference type="PANTHER" id="PTHR32089:SF112">
    <property type="entry name" value="LYSOZYME-LIKE PROTEIN-RELATED"/>
    <property type="match status" value="1"/>
</dbReference>
<accession>A0A0U9HJ84</accession>
<evidence type="ECO:0000256" key="1">
    <source>
        <dbReference type="ARBA" id="ARBA00004651"/>
    </source>
</evidence>
<sequence length="685" mass="74700">MKSKLKFPKLPKKGKTESKKLKLAETKVKSSLKTKLAVFFIVMALIPTICLGIVATQIAGNSVKDEIQEKASIIVDNLAQNIDLFVEQNKNLVSFVASTKTLRSMDETQISPFLYDVTQQNAQILRVYVANVKDNSVFAIPYATFPEGFNVANEEWYKGALAVKGNYISNVRIDELSGNSIISISNIVLSDTGEPVGVICADVSLVNLTRTVMNMKIGDNGFAFITDKDGTVIAHKDYKIVKAHENYSKYDFVKKALTSEKGFITYKSDQGKEYFIAFGNYKLLGWGIFVQQPVSEAFAPVSAITKSVIIISLIVLIVSLALGMFLGNLITKPMQSLLRITQSVTNNDLTQTVALSDNSEIGALALLFDAMTLNLKKLVQEVIQAAKNLSASASELASGAEQSSLSAQQVAEAIEQIAIGANDQAKKLEEISEVVNELVISNGRVEENVNLTVKSAENMAQKAQESQQKIRQSTNKMDSIKISVDESNNIMKELDTRLHEIGNITNIIREIVDQTNLLALNASIEAARAGEHGRGFAVVADEVRKLAEQSGKAAKEISDIVKTIQTSSKVAVDSMSKSKREVEEGQELIQDINEHIDTLMAEIDKVTNQAKNISEELTQQYTHIDGIVRMISDISSISQETAAGTEEVSASTEEQTATMENISAAAQDLAKLADNLLALVGKFKV</sequence>
<dbReference type="Proteomes" id="UP000062160">
    <property type="component" value="Unassembled WGS sequence"/>
</dbReference>
<keyword evidence="7 9" id="KW-0807">Transducer</keyword>
<dbReference type="Pfam" id="PF00015">
    <property type="entry name" value="MCPsignal"/>
    <property type="match status" value="1"/>
</dbReference>
<dbReference type="PANTHER" id="PTHR32089">
    <property type="entry name" value="METHYL-ACCEPTING CHEMOTAXIS PROTEIN MCPB"/>
    <property type="match status" value="1"/>
</dbReference>
<evidence type="ECO:0000313" key="15">
    <source>
        <dbReference type="Proteomes" id="UP000062160"/>
    </source>
</evidence>
<feature type="domain" description="Methyl-accepting transducer" evidence="12">
    <location>
        <begin position="399"/>
        <end position="656"/>
    </location>
</feature>
<evidence type="ECO:0000256" key="10">
    <source>
        <dbReference type="SAM" id="Coils"/>
    </source>
</evidence>
<dbReference type="CDD" id="cd06225">
    <property type="entry name" value="HAMP"/>
    <property type="match status" value="1"/>
</dbReference>
<feature type="coiled-coil region" evidence="10">
    <location>
        <begin position="582"/>
        <end position="616"/>
    </location>
</feature>
<keyword evidence="2" id="KW-1003">Cell membrane</keyword>
<dbReference type="InterPro" id="IPR033479">
    <property type="entry name" value="dCache_1"/>
</dbReference>
<dbReference type="Gene3D" id="1.10.8.500">
    <property type="entry name" value="HAMP domain in histidine kinase"/>
    <property type="match status" value="1"/>
</dbReference>
<gene>
    <name evidence="14" type="ORF">TSYNT_5165</name>
</gene>
<dbReference type="CDD" id="cd18773">
    <property type="entry name" value="PDC1_HK_sensor"/>
    <property type="match status" value="1"/>
</dbReference>
<dbReference type="RefSeq" id="WP_059031416.1">
    <property type="nucleotide sequence ID" value="NZ_DF976999.1"/>
</dbReference>
<keyword evidence="3" id="KW-0145">Chemotaxis</keyword>
<evidence type="ECO:0000259" key="12">
    <source>
        <dbReference type="PROSITE" id="PS50111"/>
    </source>
</evidence>
<dbReference type="SMART" id="SM00283">
    <property type="entry name" value="MA"/>
    <property type="match status" value="1"/>
</dbReference>
<organism evidence="14">
    <name type="scientific">Tepidanaerobacter syntrophicus</name>
    <dbReference type="NCBI Taxonomy" id="224999"/>
    <lineage>
        <taxon>Bacteria</taxon>
        <taxon>Bacillati</taxon>
        <taxon>Bacillota</taxon>
        <taxon>Clostridia</taxon>
        <taxon>Thermosediminibacterales</taxon>
        <taxon>Tepidanaerobacteraceae</taxon>
        <taxon>Tepidanaerobacter</taxon>
    </lineage>
</organism>
<evidence type="ECO:0000256" key="9">
    <source>
        <dbReference type="PROSITE-ProRule" id="PRU00284"/>
    </source>
</evidence>
<keyword evidence="15" id="KW-1185">Reference proteome</keyword>
<dbReference type="SUPFAM" id="SSF103190">
    <property type="entry name" value="Sensory domain-like"/>
    <property type="match status" value="1"/>
</dbReference>
<dbReference type="EMBL" id="DF976999">
    <property type="protein sequence ID" value="GAQ24339.1"/>
    <property type="molecule type" value="Genomic_DNA"/>
</dbReference>
<dbReference type="GO" id="GO:0005886">
    <property type="term" value="C:plasma membrane"/>
    <property type="evidence" value="ECO:0007669"/>
    <property type="project" value="UniProtKB-SubCell"/>
</dbReference>
<dbReference type="InterPro" id="IPR004089">
    <property type="entry name" value="MCPsignal_dom"/>
</dbReference>
<dbReference type="Gene3D" id="3.30.450.20">
    <property type="entry name" value="PAS domain"/>
    <property type="match status" value="2"/>
</dbReference>
<evidence type="ECO:0000313" key="14">
    <source>
        <dbReference type="EMBL" id="GAQ24339.1"/>
    </source>
</evidence>
<feature type="transmembrane region" description="Helical" evidence="11">
    <location>
        <begin position="308"/>
        <end position="330"/>
    </location>
</feature>
<dbReference type="GO" id="GO:0007165">
    <property type="term" value="P:signal transduction"/>
    <property type="evidence" value="ECO:0007669"/>
    <property type="project" value="UniProtKB-KW"/>
</dbReference>
<keyword evidence="4 11" id="KW-0812">Transmembrane</keyword>
<dbReference type="CDD" id="cd12912">
    <property type="entry name" value="PDC2_MCP_like"/>
    <property type="match status" value="1"/>
</dbReference>
<evidence type="ECO:0000259" key="13">
    <source>
        <dbReference type="PROSITE" id="PS50885"/>
    </source>
</evidence>
<dbReference type="PROSITE" id="PS50111">
    <property type="entry name" value="CHEMOTAXIS_TRANSDUC_2"/>
    <property type="match status" value="1"/>
</dbReference>
<dbReference type="InterPro" id="IPR029151">
    <property type="entry name" value="Sensor-like_sf"/>
</dbReference>
<dbReference type="InterPro" id="IPR003660">
    <property type="entry name" value="HAMP_dom"/>
</dbReference>
<evidence type="ECO:0000256" key="2">
    <source>
        <dbReference type="ARBA" id="ARBA00022475"/>
    </source>
</evidence>
<evidence type="ECO:0000256" key="5">
    <source>
        <dbReference type="ARBA" id="ARBA00022989"/>
    </source>
</evidence>
<dbReference type="Pfam" id="PF00672">
    <property type="entry name" value="HAMP"/>
    <property type="match status" value="1"/>
</dbReference>
<evidence type="ECO:0000256" key="11">
    <source>
        <dbReference type="SAM" id="Phobius"/>
    </source>
</evidence>
<keyword evidence="5 11" id="KW-1133">Transmembrane helix</keyword>
<comment type="subcellular location">
    <subcellularLocation>
        <location evidence="1">Cell membrane</location>
        <topology evidence="1">Multi-pass membrane protein</topology>
    </subcellularLocation>
</comment>
<dbReference type="PROSITE" id="PS50885">
    <property type="entry name" value="HAMP"/>
    <property type="match status" value="1"/>
</dbReference>
<keyword evidence="6 11" id="KW-0472">Membrane</keyword>
<feature type="domain" description="HAMP" evidence="13">
    <location>
        <begin position="328"/>
        <end position="380"/>
    </location>
</feature>
<evidence type="ECO:0000256" key="3">
    <source>
        <dbReference type="ARBA" id="ARBA00022500"/>
    </source>
</evidence>
<dbReference type="CDD" id="cd11386">
    <property type="entry name" value="MCP_signal"/>
    <property type="match status" value="1"/>
</dbReference>
<dbReference type="Pfam" id="PF02743">
    <property type="entry name" value="dCache_1"/>
    <property type="match status" value="1"/>
</dbReference>
<evidence type="ECO:0000256" key="6">
    <source>
        <dbReference type="ARBA" id="ARBA00023136"/>
    </source>
</evidence>